<comment type="caution">
    <text evidence="1">The sequence shown here is derived from an EMBL/GenBank/DDBJ whole genome shotgun (WGS) entry which is preliminary data.</text>
</comment>
<name>A0A415GG99_9BACT</name>
<keyword evidence="2" id="KW-1185">Reference proteome</keyword>
<dbReference type="EMBL" id="QRNO01000071">
    <property type="protein sequence ID" value="RHK48138.1"/>
    <property type="molecule type" value="Genomic_DNA"/>
</dbReference>
<organism evidence="1 2">
    <name type="scientific">Leyella stercorea</name>
    <dbReference type="NCBI Taxonomy" id="363265"/>
    <lineage>
        <taxon>Bacteria</taxon>
        <taxon>Pseudomonadati</taxon>
        <taxon>Bacteroidota</taxon>
        <taxon>Bacteroidia</taxon>
        <taxon>Bacteroidales</taxon>
        <taxon>Prevotellaceae</taxon>
        <taxon>Leyella</taxon>
    </lineage>
</organism>
<protein>
    <submittedName>
        <fullName evidence="1">Uncharacterized protein</fullName>
    </submittedName>
</protein>
<dbReference type="Proteomes" id="UP000286598">
    <property type="component" value="Unassembled WGS sequence"/>
</dbReference>
<proteinExistence type="predicted"/>
<reference evidence="1 2" key="1">
    <citation type="submission" date="2018-08" db="EMBL/GenBank/DDBJ databases">
        <title>A genome reference for cultivated species of the human gut microbiota.</title>
        <authorList>
            <person name="Zou Y."/>
            <person name="Xue W."/>
            <person name="Luo G."/>
        </authorList>
    </citation>
    <scope>NUCLEOTIDE SEQUENCE [LARGE SCALE GENOMIC DNA]</scope>
    <source>
        <strain evidence="1 2">AF42-9</strain>
    </source>
</reference>
<dbReference type="AlphaFoldDB" id="A0A415GG99"/>
<evidence type="ECO:0000313" key="1">
    <source>
        <dbReference type="EMBL" id="RHK48138.1"/>
    </source>
</evidence>
<evidence type="ECO:0000313" key="2">
    <source>
        <dbReference type="Proteomes" id="UP000286598"/>
    </source>
</evidence>
<sequence length="78" mass="9129">MEDGLEDGLEDTCIFQISTSLLGFRLPLTISELERQESKNGRYGRFFTQLILFKLNLEHTEEYWGKCIKKRLSVEINS</sequence>
<gene>
    <name evidence="1" type="ORF">DW060_11175</name>
</gene>
<accession>A0A415GG99</accession>